<feature type="transmembrane region" description="Helical" evidence="6">
    <location>
        <begin position="12"/>
        <end position="30"/>
    </location>
</feature>
<keyword evidence="4 6" id="KW-1133">Transmembrane helix</keyword>
<evidence type="ECO:0000256" key="5">
    <source>
        <dbReference type="ARBA" id="ARBA00023136"/>
    </source>
</evidence>
<sequence length="378" mass="37952">MPTATHRLTRTVLPGAAMIAMTFGLARYGYGLLLPEMQAELHLSADAAGLISSGAFLSYLAANSLTVWLTAKRGPRWALGGATGLAVVGMTVVAAATNATSLAVGVVVAGAAAGLAFPPYADIVEVEVTPARRALAWSTISSGTGWGVALAGPIAVAAGQSWRLAWLVFVAVAVGVGVLAVLRAPARAAIRPRRVELSWSWFVCPRSGPLLVSAVLIGLGSSVWWAFSVDALREAGIAATPARIAYAVCGVAGILASLSGTVFTALGLRRGYVTSVVLLTAALVLLGTGTNLALALVAAVLFGAGYNAVVAAQGLWSAVVFADRPSAGLAAVNTALTIGTIVGPTAAGVLVEWSGYPAALLAAAGCTMLAVTRTPPAG</sequence>
<comment type="subcellular location">
    <subcellularLocation>
        <location evidence="1">Cell membrane</location>
        <topology evidence="1">Multi-pass membrane protein</topology>
    </subcellularLocation>
</comment>
<feature type="domain" description="Major facilitator superfamily (MFS) profile" evidence="7">
    <location>
        <begin position="8"/>
        <end position="378"/>
    </location>
</feature>
<evidence type="ECO:0000256" key="2">
    <source>
        <dbReference type="ARBA" id="ARBA00022475"/>
    </source>
</evidence>
<comment type="caution">
    <text evidence="8">The sequence shown here is derived from an EMBL/GenBank/DDBJ whole genome shotgun (WGS) entry which is preliminary data.</text>
</comment>
<dbReference type="PANTHER" id="PTHR43124:SF3">
    <property type="entry name" value="CHLORAMPHENICOL EFFLUX PUMP RV0191"/>
    <property type="match status" value="1"/>
</dbReference>
<dbReference type="PROSITE" id="PS50850">
    <property type="entry name" value="MFS"/>
    <property type="match status" value="1"/>
</dbReference>
<keyword evidence="2" id="KW-1003">Cell membrane</keyword>
<dbReference type="Pfam" id="PF07690">
    <property type="entry name" value="MFS_1"/>
    <property type="match status" value="1"/>
</dbReference>
<accession>A0ABX2EWV2</accession>
<feature type="transmembrane region" description="Helical" evidence="6">
    <location>
        <begin position="275"/>
        <end position="298"/>
    </location>
</feature>
<evidence type="ECO:0000256" key="4">
    <source>
        <dbReference type="ARBA" id="ARBA00022989"/>
    </source>
</evidence>
<gene>
    <name evidence="8" type="ORF">GC106_4420</name>
</gene>
<proteinExistence type="predicted"/>
<dbReference type="InterPro" id="IPR036259">
    <property type="entry name" value="MFS_trans_sf"/>
</dbReference>
<dbReference type="SUPFAM" id="SSF103473">
    <property type="entry name" value="MFS general substrate transporter"/>
    <property type="match status" value="1"/>
</dbReference>
<evidence type="ECO:0000259" key="7">
    <source>
        <dbReference type="PROSITE" id="PS50850"/>
    </source>
</evidence>
<feature type="transmembrane region" description="Helical" evidence="6">
    <location>
        <begin position="50"/>
        <end position="70"/>
    </location>
</feature>
<feature type="transmembrane region" description="Helical" evidence="6">
    <location>
        <begin position="135"/>
        <end position="158"/>
    </location>
</feature>
<feature type="transmembrane region" description="Helical" evidence="6">
    <location>
        <begin position="244"/>
        <end position="268"/>
    </location>
</feature>
<dbReference type="InterPro" id="IPR011701">
    <property type="entry name" value="MFS"/>
</dbReference>
<feature type="transmembrane region" description="Helical" evidence="6">
    <location>
        <begin position="164"/>
        <end position="182"/>
    </location>
</feature>
<evidence type="ECO:0000313" key="9">
    <source>
        <dbReference type="Proteomes" id="UP000763557"/>
    </source>
</evidence>
<keyword evidence="5 6" id="KW-0472">Membrane</keyword>
<evidence type="ECO:0000256" key="1">
    <source>
        <dbReference type="ARBA" id="ARBA00004651"/>
    </source>
</evidence>
<dbReference type="EMBL" id="JAAATY010000001">
    <property type="protein sequence ID" value="NRN63241.1"/>
    <property type="molecule type" value="Genomic_DNA"/>
</dbReference>
<feature type="transmembrane region" description="Helical" evidence="6">
    <location>
        <begin position="102"/>
        <end position="123"/>
    </location>
</feature>
<feature type="transmembrane region" description="Helical" evidence="6">
    <location>
        <begin position="77"/>
        <end position="96"/>
    </location>
</feature>
<organism evidence="8 9">
    <name type="scientific">Kibdelosporangium persicum</name>
    <dbReference type="NCBI Taxonomy" id="2698649"/>
    <lineage>
        <taxon>Bacteria</taxon>
        <taxon>Bacillati</taxon>
        <taxon>Actinomycetota</taxon>
        <taxon>Actinomycetes</taxon>
        <taxon>Pseudonocardiales</taxon>
        <taxon>Pseudonocardiaceae</taxon>
        <taxon>Kibdelosporangium</taxon>
    </lineage>
</organism>
<dbReference type="InterPro" id="IPR050189">
    <property type="entry name" value="MFS_Efflux_Transporters"/>
</dbReference>
<feature type="transmembrane region" description="Helical" evidence="6">
    <location>
        <begin position="203"/>
        <end position="224"/>
    </location>
</feature>
<feature type="transmembrane region" description="Helical" evidence="6">
    <location>
        <begin position="304"/>
        <end position="322"/>
    </location>
</feature>
<evidence type="ECO:0000256" key="6">
    <source>
        <dbReference type="SAM" id="Phobius"/>
    </source>
</evidence>
<dbReference type="Proteomes" id="UP000763557">
    <property type="component" value="Unassembled WGS sequence"/>
</dbReference>
<dbReference type="PANTHER" id="PTHR43124">
    <property type="entry name" value="PURINE EFFLUX PUMP PBUE"/>
    <property type="match status" value="1"/>
</dbReference>
<dbReference type="RefSeq" id="WP_173123764.1">
    <property type="nucleotide sequence ID" value="NZ_CBCSGW010000055.1"/>
</dbReference>
<reference evidence="8 9" key="1">
    <citation type="submission" date="2020-01" db="EMBL/GenBank/DDBJ databases">
        <title>Kibdelosporangium persica a novel Actinomycetes from a hot desert in Iran.</title>
        <authorList>
            <person name="Safaei N."/>
            <person name="Zaburannyi N."/>
            <person name="Mueller R."/>
            <person name="Wink J."/>
        </authorList>
    </citation>
    <scope>NUCLEOTIDE SEQUENCE [LARGE SCALE GENOMIC DNA]</scope>
    <source>
        <strain evidence="8 9">4NS15</strain>
    </source>
</reference>
<dbReference type="InterPro" id="IPR020846">
    <property type="entry name" value="MFS_dom"/>
</dbReference>
<dbReference type="Gene3D" id="1.20.1250.20">
    <property type="entry name" value="MFS general substrate transporter like domains"/>
    <property type="match status" value="2"/>
</dbReference>
<protein>
    <submittedName>
        <fullName evidence="8">MFS transporter</fullName>
    </submittedName>
</protein>
<keyword evidence="9" id="KW-1185">Reference proteome</keyword>
<evidence type="ECO:0000256" key="3">
    <source>
        <dbReference type="ARBA" id="ARBA00022692"/>
    </source>
</evidence>
<keyword evidence="3 6" id="KW-0812">Transmembrane</keyword>
<feature type="transmembrane region" description="Helical" evidence="6">
    <location>
        <begin position="329"/>
        <end position="347"/>
    </location>
</feature>
<name>A0ABX2EWV2_9PSEU</name>
<evidence type="ECO:0000313" key="8">
    <source>
        <dbReference type="EMBL" id="NRN63241.1"/>
    </source>
</evidence>